<protein>
    <submittedName>
        <fullName evidence="1">Uncharacterized protein</fullName>
    </submittedName>
</protein>
<gene>
    <name evidence="1" type="ORF">NEOLI_005350</name>
</gene>
<name>A0A1U7LJY8_NEOID</name>
<reference evidence="1 2" key="1">
    <citation type="submission" date="2016-04" db="EMBL/GenBank/DDBJ databases">
        <title>Evolutionary innovation and constraint leading to complex multicellularity in the Ascomycota.</title>
        <authorList>
            <person name="Cisse O."/>
            <person name="Nguyen A."/>
            <person name="Hewitt D.A."/>
            <person name="Jedd G."/>
            <person name="Stajich J.E."/>
        </authorList>
    </citation>
    <scope>NUCLEOTIDE SEQUENCE [LARGE SCALE GENOMIC DNA]</scope>
    <source>
        <strain evidence="1 2">DAH-3</strain>
    </source>
</reference>
<keyword evidence="2" id="KW-1185">Reference proteome</keyword>
<organism evidence="1 2">
    <name type="scientific">Neolecta irregularis (strain DAH-3)</name>
    <dbReference type="NCBI Taxonomy" id="1198029"/>
    <lineage>
        <taxon>Eukaryota</taxon>
        <taxon>Fungi</taxon>
        <taxon>Dikarya</taxon>
        <taxon>Ascomycota</taxon>
        <taxon>Taphrinomycotina</taxon>
        <taxon>Neolectales</taxon>
        <taxon>Neolectaceae</taxon>
        <taxon>Neolecta</taxon>
    </lineage>
</organism>
<proteinExistence type="predicted"/>
<sequence>MDAKNLTIEVSSQANGYAAAIAAASIIKIYPEGLVVKIIEAKNPKVVLQDGRFIILLTAGVNVVVVL</sequence>
<comment type="caution">
    <text evidence="1">The sequence shown here is derived from an EMBL/GenBank/DDBJ whole genome shotgun (WGS) entry which is preliminary data.</text>
</comment>
<evidence type="ECO:0000313" key="1">
    <source>
        <dbReference type="EMBL" id="OLL22970.1"/>
    </source>
</evidence>
<dbReference type="EMBL" id="LXFE01002497">
    <property type="protein sequence ID" value="OLL22970.1"/>
    <property type="molecule type" value="Genomic_DNA"/>
</dbReference>
<dbReference type="AlphaFoldDB" id="A0A1U7LJY8"/>
<evidence type="ECO:0000313" key="2">
    <source>
        <dbReference type="Proteomes" id="UP000186594"/>
    </source>
</evidence>
<accession>A0A1U7LJY8</accession>
<dbReference type="Proteomes" id="UP000186594">
    <property type="component" value="Unassembled WGS sequence"/>
</dbReference>